<comment type="similarity">
    <text evidence="4">Belongs to the FAN1 family.</text>
</comment>
<reference evidence="13" key="1">
    <citation type="journal article" date="2019" name="Int. J. Syst. Evol. Microbiol.">
        <title>The Global Catalogue of Microorganisms (GCM) 10K type strain sequencing project: providing services to taxonomists for standard genome sequencing and annotation.</title>
        <authorList>
            <consortium name="The Broad Institute Genomics Platform"/>
            <consortium name="The Broad Institute Genome Sequencing Center for Infectious Disease"/>
            <person name="Wu L."/>
            <person name="Ma J."/>
        </authorList>
    </citation>
    <scope>NUCLEOTIDE SEQUENCE [LARGE SCALE GENOMIC DNA]</scope>
    <source>
        <strain evidence="13">CGMCC 1.10759</strain>
    </source>
</reference>
<accession>A0ABV8SWM7</accession>
<evidence type="ECO:0000313" key="12">
    <source>
        <dbReference type="EMBL" id="MFC4311585.1"/>
    </source>
</evidence>
<dbReference type="InterPro" id="IPR011856">
    <property type="entry name" value="tRNA_endonuc-like_dom_sf"/>
</dbReference>
<keyword evidence="6" id="KW-0540">Nuclease</keyword>
<dbReference type="EC" id="3.1.4.1" evidence="5"/>
<comment type="caution">
    <text evidence="12">The sequence shown here is derived from an EMBL/GenBank/DDBJ whole genome shotgun (WGS) entry which is preliminary data.</text>
</comment>
<evidence type="ECO:0000256" key="8">
    <source>
        <dbReference type="ARBA" id="ARBA00022801"/>
    </source>
</evidence>
<comment type="cofactor">
    <cofactor evidence="3">
        <name>Mg(2+)</name>
        <dbReference type="ChEBI" id="CHEBI:18420"/>
    </cofactor>
</comment>
<evidence type="ECO:0000256" key="2">
    <source>
        <dbReference type="ARBA" id="ARBA00001936"/>
    </source>
</evidence>
<keyword evidence="8" id="KW-0378">Hydrolase</keyword>
<protein>
    <recommendedName>
        <fullName evidence="5">phosphodiesterase I</fullName>
        <ecNumber evidence="5">3.1.4.1</ecNumber>
    </recommendedName>
</protein>
<keyword evidence="10" id="KW-0464">Manganese</keyword>
<dbReference type="EMBL" id="JBHSDU010000004">
    <property type="protein sequence ID" value="MFC4311585.1"/>
    <property type="molecule type" value="Genomic_DNA"/>
</dbReference>
<dbReference type="Gene3D" id="3.40.1350.10">
    <property type="match status" value="1"/>
</dbReference>
<dbReference type="InterPro" id="IPR014883">
    <property type="entry name" value="VRR_NUC"/>
</dbReference>
<dbReference type="PANTHER" id="PTHR15749">
    <property type="entry name" value="FANCONI-ASSOCIATED NUCLEASE 1"/>
    <property type="match status" value="1"/>
</dbReference>
<evidence type="ECO:0000256" key="4">
    <source>
        <dbReference type="ARBA" id="ARBA00005533"/>
    </source>
</evidence>
<comment type="catalytic activity">
    <reaction evidence="1">
        <text>Hydrolytically removes 5'-nucleotides successively from the 3'-hydroxy termini of 3'-hydroxy-terminated oligonucleotides.</text>
        <dbReference type="EC" id="3.1.4.1"/>
    </reaction>
</comment>
<evidence type="ECO:0000256" key="6">
    <source>
        <dbReference type="ARBA" id="ARBA00022722"/>
    </source>
</evidence>
<gene>
    <name evidence="12" type="ORF">ACFPN2_20975</name>
</gene>
<dbReference type="RefSeq" id="WP_380600250.1">
    <property type="nucleotide sequence ID" value="NZ_JBHSDU010000004.1"/>
</dbReference>
<proteinExistence type="inferred from homology"/>
<name>A0ABV8SWM7_9GAMM</name>
<dbReference type="Pfam" id="PF08774">
    <property type="entry name" value="VRR_NUC"/>
    <property type="match status" value="1"/>
</dbReference>
<feature type="domain" description="VRR-NUC" evidence="11">
    <location>
        <begin position="278"/>
        <end position="392"/>
    </location>
</feature>
<dbReference type="PANTHER" id="PTHR15749:SF4">
    <property type="entry name" value="FANCONI-ASSOCIATED NUCLEASE 1"/>
    <property type="match status" value="1"/>
</dbReference>
<keyword evidence="13" id="KW-1185">Reference proteome</keyword>
<sequence length="475" mass="54300">MYRVTIAPTVTRFRLLHFGNFHQDWHEYTLSHLQIFNYEPVALDLASRPFESRKQIEFFYALYECHEAMSEGAALPELLARLPDAPRCRGWLHRAWDRLRFAVGQAAELDAEPDTALGLYRNNGQIDAQVREVRLLECLKREEEALSRARSVLATGGSERMRERVSRIVARLERRRGARSVRSVTRPAWSTSALSLVQDPDRRVEWLVQAHLSSDDAPVFYVENSLLCSLFGLACWQALFAPVRGAFFHPFQAAPADLYCPDFVAKRRNAFDACLERLDTGEYVEAILRTFADEHGTRAPFVHWFAFDEATLRLALACIPAVHLKLYFARMLEDLGENTSGFPDLVQFFVKTRTYRFIEVKGPGDRVQDNQRRWLTYCARCDLPVEVCQVRWADPGVPQGWGCLRTQRWHHRLHSTGEGAGSCVTQRSSRQTCVGWNASSAVASSSPRFSARTRRASRIRSPSRCLSRSIVNSWA</sequence>
<evidence type="ECO:0000256" key="7">
    <source>
        <dbReference type="ARBA" id="ARBA00022723"/>
    </source>
</evidence>
<evidence type="ECO:0000259" key="11">
    <source>
        <dbReference type="SMART" id="SM00990"/>
    </source>
</evidence>
<evidence type="ECO:0000256" key="9">
    <source>
        <dbReference type="ARBA" id="ARBA00022842"/>
    </source>
</evidence>
<evidence type="ECO:0000256" key="1">
    <source>
        <dbReference type="ARBA" id="ARBA00000983"/>
    </source>
</evidence>
<dbReference type="Proteomes" id="UP001595904">
    <property type="component" value="Unassembled WGS sequence"/>
</dbReference>
<comment type="cofactor">
    <cofactor evidence="2">
        <name>Mn(2+)</name>
        <dbReference type="ChEBI" id="CHEBI:29035"/>
    </cofactor>
</comment>
<evidence type="ECO:0000256" key="5">
    <source>
        <dbReference type="ARBA" id="ARBA00012029"/>
    </source>
</evidence>
<keyword evidence="9" id="KW-0460">Magnesium</keyword>
<evidence type="ECO:0000256" key="10">
    <source>
        <dbReference type="ARBA" id="ARBA00023211"/>
    </source>
</evidence>
<evidence type="ECO:0000313" key="13">
    <source>
        <dbReference type="Proteomes" id="UP001595904"/>
    </source>
</evidence>
<organism evidence="12 13">
    <name type="scientific">Steroidobacter flavus</name>
    <dbReference type="NCBI Taxonomy" id="1842136"/>
    <lineage>
        <taxon>Bacteria</taxon>
        <taxon>Pseudomonadati</taxon>
        <taxon>Pseudomonadota</taxon>
        <taxon>Gammaproteobacteria</taxon>
        <taxon>Steroidobacterales</taxon>
        <taxon>Steroidobacteraceae</taxon>
        <taxon>Steroidobacter</taxon>
    </lineage>
</organism>
<keyword evidence="7" id="KW-0479">Metal-binding</keyword>
<dbReference type="InterPro" id="IPR033315">
    <property type="entry name" value="Fan1-like"/>
</dbReference>
<dbReference type="SMART" id="SM00990">
    <property type="entry name" value="VRR_NUC"/>
    <property type="match status" value="1"/>
</dbReference>
<evidence type="ECO:0000256" key="3">
    <source>
        <dbReference type="ARBA" id="ARBA00001946"/>
    </source>
</evidence>